<evidence type="ECO:0000256" key="8">
    <source>
        <dbReference type="ARBA" id="ARBA00022842"/>
    </source>
</evidence>
<feature type="binding site" evidence="9">
    <location>
        <position position="89"/>
    </location>
    <ligand>
        <name>Mg(2+)</name>
        <dbReference type="ChEBI" id="CHEBI:18420"/>
        <label>1</label>
        <note>catalytic</note>
    </ligand>
</feature>
<keyword evidence="8 9" id="KW-0460">Magnesium</keyword>
<accession>A0A8B6M827</accession>
<dbReference type="PANTHER" id="PTHR20854:SF4">
    <property type="entry name" value="INOSITOL-1-MONOPHOSPHATASE-RELATED"/>
    <property type="match status" value="1"/>
</dbReference>
<name>A0A8B6M827_METTU</name>
<dbReference type="GO" id="GO:0046854">
    <property type="term" value="P:phosphatidylinositol phosphate biosynthetic process"/>
    <property type="evidence" value="ECO:0007669"/>
    <property type="project" value="InterPro"/>
</dbReference>
<evidence type="ECO:0000256" key="10">
    <source>
        <dbReference type="RuleBase" id="RU364068"/>
    </source>
</evidence>
<evidence type="ECO:0000256" key="5">
    <source>
        <dbReference type="ARBA" id="ARBA00019784"/>
    </source>
</evidence>
<evidence type="ECO:0000256" key="1">
    <source>
        <dbReference type="ARBA" id="ARBA00001033"/>
    </source>
</evidence>
<dbReference type="PANTHER" id="PTHR20854">
    <property type="entry name" value="INOSITOL MONOPHOSPHATASE"/>
    <property type="match status" value="1"/>
</dbReference>
<evidence type="ECO:0000256" key="2">
    <source>
        <dbReference type="ARBA" id="ARBA00001946"/>
    </source>
</evidence>
<dbReference type="PRINTS" id="PR01959">
    <property type="entry name" value="SBIMPHPHTASE"/>
</dbReference>
<evidence type="ECO:0000313" key="11">
    <source>
        <dbReference type="EMBL" id="VTZ50465.1"/>
    </source>
</evidence>
<dbReference type="PROSITE" id="PS00630">
    <property type="entry name" value="IMP_2"/>
    <property type="match status" value="1"/>
</dbReference>
<keyword evidence="12" id="KW-1185">Reference proteome</keyword>
<comment type="cofactor">
    <cofactor evidence="2 9 10">
        <name>Mg(2+)</name>
        <dbReference type="ChEBI" id="CHEBI:18420"/>
    </cofactor>
</comment>
<dbReference type="Pfam" id="PF00459">
    <property type="entry name" value="Inositol_P"/>
    <property type="match status" value="1"/>
</dbReference>
<proteinExistence type="inferred from homology"/>
<evidence type="ECO:0000256" key="7">
    <source>
        <dbReference type="ARBA" id="ARBA00022801"/>
    </source>
</evidence>
<comment type="similarity">
    <text evidence="3 10">Belongs to the inositol monophosphatase superfamily.</text>
</comment>
<dbReference type="EMBL" id="CABFMQ020000081">
    <property type="protein sequence ID" value="VTZ50465.1"/>
    <property type="molecule type" value="Genomic_DNA"/>
</dbReference>
<dbReference type="Gene3D" id="3.30.540.10">
    <property type="entry name" value="Fructose-1,6-Bisphosphatase, subunit A, domain 1"/>
    <property type="match status" value="1"/>
</dbReference>
<dbReference type="InterPro" id="IPR020550">
    <property type="entry name" value="Inositol_monophosphatase_CS"/>
</dbReference>
<protein>
    <recommendedName>
        <fullName evidence="5 10">Inositol-1-monophosphatase</fullName>
        <ecNumber evidence="4 10">3.1.3.25</ecNumber>
    </recommendedName>
</protein>
<dbReference type="InterPro" id="IPR020583">
    <property type="entry name" value="Inositol_monoP_metal-BS"/>
</dbReference>
<dbReference type="InterPro" id="IPR033942">
    <property type="entry name" value="IMPase"/>
</dbReference>
<evidence type="ECO:0000256" key="9">
    <source>
        <dbReference type="PIRSR" id="PIRSR600760-2"/>
    </source>
</evidence>
<keyword evidence="7 10" id="KW-0378">Hydrolase</keyword>
<dbReference type="GO" id="GO:0006020">
    <property type="term" value="P:inositol metabolic process"/>
    <property type="evidence" value="ECO:0007669"/>
    <property type="project" value="TreeGrafter"/>
</dbReference>
<dbReference type="PRINTS" id="PR00377">
    <property type="entry name" value="IMPHPHTASES"/>
</dbReference>
<evidence type="ECO:0000256" key="3">
    <source>
        <dbReference type="ARBA" id="ARBA00009759"/>
    </source>
</evidence>
<comment type="catalytic activity">
    <reaction evidence="1 10">
        <text>a myo-inositol phosphate + H2O = myo-inositol + phosphate</text>
        <dbReference type="Rhea" id="RHEA:24056"/>
        <dbReference type="ChEBI" id="CHEBI:15377"/>
        <dbReference type="ChEBI" id="CHEBI:17268"/>
        <dbReference type="ChEBI" id="CHEBI:43474"/>
        <dbReference type="ChEBI" id="CHEBI:84139"/>
        <dbReference type="EC" id="3.1.3.25"/>
    </reaction>
</comment>
<dbReference type="FunFam" id="3.30.540.10:FF:000003">
    <property type="entry name" value="Inositol-1-monophosphatase"/>
    <property type="match status" value="1"/>
</dbReference>
<evidence type="ECO:0000256" key="6">
    <source>
        <dbReference type="ARBA" id="ARBA00022723"/>
    </source>
</evidence>
<dbReference type="InterPro" id="IPR000760">
    <property type="entry name" value="Inositol_monophosphatase-like"/>
</dbReference>
<keyword evidence="6 9" id="KW-0479">Metal-binding</keyword>
<dbReference type="GO" id="GO:0046872">
    <property type="term" value="F:metal ion binding"/>
    <property type="evidence" value="ECO:0007669"/>
    <property type="project" value="UniProtKB-KW"/>
</dbReference>
<dbReference type="SUPFAM" id="SSF56655">
    <property type="entry name" value="Carbohydrate phosphatase"/>
    <property type="match status" value="1"/>
</dbReference>
<dbReference type="RefSeq" id="WP_174512550.1">
    <property type="nucleotide sequence ID" value="NZ_CABFMQ020000081.1"/>
</dbReference>
<dbReference type="Proteomes" id="UP000485880">
    <property type="component" value="Unassembled WGS sequence"/>
</dbReference>
<evidence type="ECO:0000256" key="4">
    <source>
        <dbReference type="ARBA" id="ARBA00013106"/>
    </source>
</evidence>
<dbReference type="InterPro" id="IPR022337">
    <property type="entry name" value="Inositol_monophosphatase_SuhB"/>
</dbReference>
<reference evidence="11 12" key="1">
    <citation type="submission" date="2019-05" db="EMBL/GenBank/DDBJ databases">
        <authorList>
            <person name="Farhan Ul Haque M."/>
        </authorList>
    </citation>
    <scope>NUCLEOTIDE SEQUENCE [LARGE SCALE GENOMIC DNA]</scope>
    <source>
        <strain evidence="11">2</strain>
    </source>
</reference>
<dbReference type="CDD" id="cd01639">
    <property type="entry name" value="IMPase"/>
    <property type="match status" value="1"/>
</dbReference>
<feature type="binding site" evidence="9">
    <location>
        <position position="86"/>
    </location>
    <ligand>
        <name>Mg(2+)</name>
        <dbReference type="ChEBI" id="CHEBI:18420"/>
        <label>1</label>
        <note>catalytic</note>
    </ligand>
</feature>
<feature type="binding site" evidence="9">
    <location>
        <position position="215"/>
    </location>
    <ligand>
        <name>Mg(2+)</name>
        <dbReference type="ChEBI" id="CHEBI:18420"/>
        <label>1</label>
        <note>catalytic</note>
    </ligand>
</feature>
<dbReference type="GO" id="GO:0008934">
    <property type="term" value="F:inositol monophosphate 1-phosphatase activity"/>
    <property type="evidence" value="ECO:0007669"/>
    <property type="project" value="InterPro"/>
</dbReference>
<feature type="binding site" evidence="9">
    <location>
        <position position="69"/>
    </location>
    <ligand>
        <name>Mg(2+)</name>
        <dbReference type="ChEBI" id="CHEBI:18420"/>
        <label>1</label>
        <note>catalytic</note>
    </ligand>
</feature>
<gene>
    <name evidence="11" type="primary">suhB</name>
    <name evidence="11" type="ORF">MPC4_240044</name>
</gene>
<dbReference type="EC" id="3.1.3.25" evidence="4 10"/>
<organism evidence="11 12">
    <name type="scientific">Methylocella tundrae</name>
    <dbReference type="NCBI Taxonomy" id="227605"/>
    <lineage>
        <taxon>Bacteria</taxon>
        <taxon>Pseudomonadati</taxon>
        <taxon>Pseudomonadota</taxon>
        <taxon>Alphaproteobacteria</taxon>
        <taxon>Hyphomicrobiales</taxon>
        <taxon>Beijerinckiaceae</taxon>
        <taxon>Methylocella</taxon>
    </lineage>
</organism>
<dbReference type="Gene3D" id="3.40.190.80">
    <property type="match status" value="1"/>
</dbReference>
<evidence type="ECO:0000313" key="12">
    <source>
        <dbReference type="Proteomes" id="UP000485880"/>
    </source>
</evidence>
<dbReference type="FunFam" id="3.40.190.80:FF:000020">
    <property type="entry name" value="Fructose-1,6-bisphosphatase/inositol-1-monophosphatase"/>
    <property type="match status" value="1"/>
</dbReference>
<sequence>MIRSALMNVMTAAALKAGRGLKRDFGEVENLQVSVKGPGDFVTAADKRAEKVLYEELAKARPGYGFILEESGEIEGSDKSHTWIIDPLDGTTNFLHGLPIFGISIGLVREGQIVAGLVYNPANDDMFIAEKGQGAYLNNRRLRVAARRDLSDALIGCGVPHLGKADGHAQFKTELAAVMAKAGNVRRLGSAALDLCYVAAGNYDGFWERGLKSWDMAAGIIMIKEAGGFVTDADGGVDMLGKGSVCAGNDVIQRALLALIKQA</sequence>
<feature type="binding site" evidence="9">
    <location>
        <position position="88"/>
    </location>
    <ligand>
        <name>Mg(2+)</name>
        <dbReference type="ChEBI" id="CHEBI:18420"/>
        <label>1</label>
        <note>catalytic</note>
    </ligand>
</feature>
<dbReference type="GO" id="GO:0007165">
    <property type="term" value="P:signal transduction"/>
    <property type="evidence" value="ECO:0007669"/>
    <property type="project" value="TreeGrafter"/>
</dbReference>
<dbReference type="PROSITE" id="PS00629">
    <property type="entry name" value="IMP_1"/>
    <property type="match status" value="1"/>
</dbReference>
<dbReference type="AlphaFoldDB" id="A0A8B6M827"/>
<comment type="caution">
    <text evidence="11">The sequence shown here is derived from an EMBL/GenBank/DDBJ whole genome shotgun (WGS) entry which is preliminary data.</text>
</comment>